<accession>A0A2N5CSU4</accession>
<keyword evidence="1" id="KW-0472">Membrane</keyword>
<dbReference type="AlphaFoldDB" id="A0A2N5CSU4"/>
<protein>
    <recommendedName>
        <fullName evidence="8">Iron dicitrate transport regulator FecR</fullName>
    </recommendedName>
</protein>
<keyword evidence="1" id="KW-1133">Transmembrane helix</keyword>
<dbReference type="RefSeq" id="WP_101713494.1">
    <property type="nucleotide sequence ID" value="NZ_CP026100.1"/>
</dbReference>
<dbReference type="GO" id="GO:0016989">
    <property type="term" value="F:sigma factor antagonist activity"/>
    <property type="evidence" value="ECO:0007669"/>
    <property type="project" value="TreeGrafter"/>
</dbReference>
<dbReference type="PANTHER" id="PTHR30273:SF2">
    <property type="entry name" value="PROTEIN FECR"/>
    <property type="match status" value="1"/>
</dbReference>
<sequence length="321" mass="34080">MNASVDPDSPIGREARAWALAVTGEPFPPERSAALRRWLDDDPRHARAYGEAEAVLLALSEIQALARPPLQASRRPPLARPAIWIGGVTALAACLVAGIFVAQPPAALEAGGQARQVALADGSTAVLAPQSRLAPASRWNNRRYVLERGEAFFSVRKADGRRFQVVVGATEVEVLGTRFDARTSPSGQVRVAVEEGRVAVYQGKARRQIARLGAGDYVLVENGRAQAGRLPAPTEAAAWRAGRLAYADAPLGDVVADLVARGHGGLRVTPRAAALRVTASFQLDQADRFIASLPEILPVSVTTSGDRRTIDVRPGTSTSAR</sequence>
<feature type="domain" description="FecR N-terminal" evidence="3">
    <location>
        <begin position="13"/>
        <end position="55"/>
    </location>
</feature>
<dbReference type="PIRSF" id="PIRSF018266">
    <property type="entry name" value="FecR"/>
    <property type="match status" value="1"/>
</dbReference>
<dbReference type="Pfam" id="PF16220">
    <property type="entry name" value="DUF4880"/>
    <property type="match status" value="1"/>
</dbReference>
<dbReference type="Proteomes" id="UP000281192">
    <property type="component" value="Chromosome"/>
</dbReference>
<dbReference type="KEGG" id="cfh:C1707_15880"/>
<dbReference type="InterPro" id="IPR006860">
    <property type="entry name" value="FecR"/>
</dbReference>
<organism evidence="5 6">
    <name type="scientific">Caulobacter flavus</name>
    <dbReference type="NCBI Taxonomy" id="1679497"/>
    <lineage>
        <taxon>Bacteria</taxon>
        <taxon>Pseudomonadati</taxon>
        <taxon>Pseudomonadota</taxon>
        <taxon>Alphaproteobacteria</taxon>
        <taxon>Caulobacterales</taxon>
        <taxon>Caulobacteraceae</taxon>
        <taxon>Caulobacter</taxon>
    </lineage>
</organism>
<evidence type="ECO:0000313" key="6">
    <source>
        <dbReference type="Proteomes" id="UP000234483"/>
    </source>
</evidence>
<gene>
    <name evidence="4" type="ORF">C1707_15880</name>
    <name evidence="5" type="ORF">CFHF_13335</name>
</gene>
<reference evidence="4 7" key="2">
    <citation type="submission" date="2018-01" db="EMBL/GenBank/DDBJ databases">
        <title>Complete genome sequence of Caulobacter flavus RHGG3.</title>
        <authorList>
            <person name="Yang E."/>
        </authorList>
    </citation>
    <scope>NUCLEOTIDE SEQUENCE [LARGE SCALE GENOMIC DNA]</scope>
    <source>
        <strain evidence="4 7">RHGG3</strain>
    </source>
</reference>
<evidence type="ECO:0000313" key="4">
    <source>
        <dbReference type="EMBL" id="AYV47618.1"/>
    </source>
</evidence>
<proteinExistence type="predicted"/>
<dbReference type="Gene3D" id="2.60.120.1440">
    <property type="match status" value="1"/>
</dbReference>
<feature type="transmembrane region" description="Helical" evidence="1">
    <location>
        <begin position="82"/>
        <end position="102"/>
    </location>
</feature>
<reference evidence="5 6" key="1">
    <citation type="submission" date="2017-12" db="EMBL/GenBank/DDBJ databases">
        <title>The genome sequence of Caulobacter flavus CGMCC1 15093.</title>
        <authorList>
            <person name="Gao J."/>
            <person name="Mao X."/>
            <person name="Sun J."/>
        </authorList>
    </citation>
    <scope>NUCLEOTIDE SEQUENCE [LARGE SCALE GENOMIC DNA]</scope>
    <source>
        <strain evidence="5 6">CGMCC1 15093</strain>
    </source>
</reference>
<evidence type="ECO:0000259" key="2">
    <source>
        <dbReference type="Pfam" id="PF04773"/>
    </source>
</evidence>
<dbReference type="Pfam" id="PF04773">
    <property type="entry name" value="FecR"/>
    <property type="match status" value="1"/>
</dbReference>
<evidence type="ECO:0000259" key="3">
    <source>
        <dbReference type="Pfam" id="PF16220"/>
    </source>
</evidence>
<evidence type="ECO:0000256" key="1">
    <source>
        <dbReference type="SAM" id="Phobius"/>
    </source>
</evidence>
<evidence type="ECO:0000313" key="5">
    <source>
        <dbReference type="EMBL" id="PLR14330.1"/>
    </source>
</evidence>
<dbReference type="InterPro" id="IPR012373">
    <property type="entry name" value="Ferrdict_sens_TM"/>
</dbReference>
<feature type="domain" description="FecR protein" evidence="2">
    <location>
        <begin position="111"/>
        <end position="198"/>
    </location>
</feature>
<dbReference type="Proteomes" id="UP000234483">
    <property type="component" value="Unassembled WGS sequence"/>
</dbReference>
<dbReference type="EMBL" id="CP026100">
    <property type="protein sequence ID" value="AYV47618.1"/>
    <property type="molecule type" value="Genomic_DNA"/>
</dbReference>
<dbReference type="InterPro" id="IPR032623">
    <property type="entry name" value="FecR_N"/>
</dbReference>
<dbReference type="EMBL" id="PJRQ01000025">
    <property type="protein sequence ID" value="PLR14330.1"/>
    <property type="molecule type" value="Genomic_DNA"/>
</dbReference>
<name>A0A2N5CSU4_9CAUL</name>
<dbReference type="OrthoDB" id="9798846at2"/>
<keyword evidence="1" id="KW-0812">Transmembrane</keyword>
<evidence type="ECO:0008006" key="8">
    <source>
        <dbReference type="Google" id="ProtNLM"/>
    </source>
</evidence>
<evidence type="ECO:0000313" key="7">
    <source>
        <dbReference type="Proteomes" id="UP000281192"/>
    </source>
</evidence>
<keyword evidence="7" id="KW-1185">Reference proteome</keyword>
<dbReference type="PANTHER" id="PTHR30273">
    <property type="entry name" value="PERIPLASMIC SIGNAL SENSOR AND SIGMA FACTOR ACTIVATOR FECR-RELATED"/>
    <property type="match status" value="1"/>
</dbReference>